<feature type="compositionally biased region" description="Low complexity" evidence="10">
    <location>
        <begin position="12"/>
        <end position="26"/>
    </location>
</feature>
<keyword evidence="6" id="KW-1278">Translocase</keyword>
<evidence type="ECO:0000256" key="3">
    <source>
        <dbReference type="ARBA" id="ARBA00022475"/>
    </source>
</evidence>
<dbReference type="GO" id="GO:1900753">
    <property type="term" value="P:doxorubicin transport"/>
    <property type="evidence" value="ECO:0007669"/>
    <property type="project" value="InterPro"/>
</dbReference>
<dbReference type="InterPro" id="IPR003439">
    <property type="entry name" value="ABC_transporter-like_ATP-bd"/>
</dbReference>
<dbReference type="InterPro" id="IPR050763">
    <property type="entry name" value="ABC_transporter_ATP-binding"/>
</dbReference>
<dbReference type="EMBL" id="BSTJ01000011">
    <property type="protein sequence ID" value="GLY79355.1"/>
    <property type="molecule type" value="Genomic_DNA"/>
</dbReference>
<dbReference type="InterPro" id="IPR027417">
    <property type="entry name" value="P-loop_NTPase"/>
</dbReference>
<dbReference type="SUPFAM" id="SSF52540">
    <property type="entry name" value="P-loop containing nucleoside triphosphate hydrolases"/>
    <property type="match status" value="1"/>
</dbReference>
<reference evidence="12" key="1">
    <citation type="submission" date="2023-03" db="EMBL/GenBank/DDBJ databases">
        <title>Actinoallomurus iriomotensis NBRC 103681.</title>
        <authorList>
            <person name="Ichikawa N."/>
            <person name="Sato H."/>
            <person name="Tonouchi N."/>
        </authorList>
    </citation>
    <scope>NUCLEOTIDE SEQUENCE</scope>
    <source>
        <strain evidence="12">NBRC 103681</strain>
    </source>
</reference>
<keyword evidence="4" id="KW-0547">Nucleotide-binding</keyword>
<organism evidence="12 13">
    <name type="scientific">Actinoallomurus iriomotensis</name>
    <dbReference type="NCBI Taxonomy" id="478107"/>
    <lineage>
        <taxon>Bacteria</taxon>
        <taxon>Bacillati</taxon>
        <taxon>Actinomycetota</taxon>
        <taxon>Actinomycetes</taxon>
        <taxon>Streptosporangiales</taxon>
        <taxon>Thermomonosporaceae</taxon>
        <taxon>Actinoallomurus</taxon>
    </lineage>
</organism>
<dbReference type="PROSITE" id="PS50893">
    <property type="entry name" value="ABC_TRANSPORTER_2"/>
    <property type="match status" value="1"/>
</dbReference>
<dbReference type="PANTHER" id="PTHR42711:SF18">
    <property type="entry name" value="ABC TRANSPORTER, ATP-BINDING PROTEIN"/>
    <property type="match status" value="1"/>
</dbReference>
<keyword evidence="8" id="KW-0046">Antibiotic resistance</keyword>
<evidence type="ECO:0000256" key="2">
    <source>
        <dbReference type="ARBA" id="ARBA00022448"/>
    </source>
</evidence>
<evidence type="ECO:0000256" key="4">
    <source>
        <dbReference type="ARBA" id="ARBA00022741"/>
    </source>
</evidence>
<keyword evidence="2" id="KW-0813">Transport</keyword>
<gene>
    <name evidence="12" type="ORF">Airi01_076220</name>
</gene>
<evidence type="ECO:0000256" key="7">
    <source>
        <dbReference type="ARBA" id="ARBA00023136"/>
    </source>
</evidence>
<dbReference type="Gene3D" id="3.40.50.300">
    <property type="entry name" value="P-loop containing nucleotide triphosphate hydrolases"/>
    <property type="match status" value="1"/>
</dbReference>
<keyword evidence="3" id="KW-1003">Cell membrane</keyword>
<dbReference type="NCBIfam" id="TIGR01188">
    <property type="entry name" value="drrA"/>
    <property type="match status" value="1"/>
</dbReference>
<dbReference type="PROSITE" id="PS00211">
    <property type="entry name" value="ABC_TRANSPORTER_1"/>
    <property type="match status" value="1"/>
</dbReference>
<accession>A0A9W6VT45</accession>
<feature type="region of interest" description="Disordered" evidence="10">
    <location>
        <begin position="1"/>
        <end position="26"/>
    </location>
</feature>
<proteinExistence type="inferred from homology"/>
<dbReference type="GO" id="GO:0005524">
    <property type="term" value="F:ATP binding"/>
    <property type="evidence" value="ECO:0007669"/>
    <property type="project" value="UniProtKB-KW"/>
</dbReference>
<keyword evidence="5 12" id="KW-0067">ATP-binding</keyword>
<feature type="domain" description="ABC transporter" evidence="11">
    <location>
        <begin position="32"/>
        <end position="262"/>
    </location>
</feature>
<dbReference type="Proteomes" id="UP001165135">
    <property type="component" value="Unassembled WGS sequence"/>
</dbReference>
<dbReference type="GO" id="GO:0005886">
    <property type="term" value="C:plasma membrane"/>
    <property type="evidence" value="ECO:0007669"/>
    <property type="project" value="UniProtKB-SubCell"/>
</dbReference>
<dbReference type="InterPro" id="IPR003593">
    <property type="entry name" value="AAA+_ATPase"/>
</dbReference>
<protein>
    <submittedName>
        <fullName evidence="12">Daunorubicin resistance protein DrrA family ABC transporter ATP-binding protein</fullName>
    </submittedName>
</protein>
<sequence>MTTRLPPGDSRSAPGSEDAGSSPSAAAAVPVIHARGLAKSYPEGPAVRGIDLTVPAGQTFGFLGPNGAGKTTTIAMLCTLTAPSAGRARVAGHDVTTDAHQVRRHIGLVFQDTTLDQGLTAWENLRFHARLHGVPASTAQTRARELLDLAGLSHRRDSLVGTFSGGMKRRLEIVRGLMHRPRVLFLDEPTIGLDPQTRAQIWDHLHRLRRQEGITLFLTTHYLDEAEHCDRIAIIDDGQIIAEDTPAALKTVIGADRVELRTNDDRAATAQLRDRFGLDAVADGDSLWLRVEDGAAFVPRMCSALTVTIRSVTVTRPSLDDVFFHYTGRTIRETDQPEAGR</sequence>
<evidence type="ECO:0000256" key="1">
    <source>
        <dbReference type="ARBA" id="ARBA00004413"/>
    </source>
</evidence>
<dbReference type="PANTHER" id="PTHR42711">
    <property type="entry name" value="ABC TRANSPORTER ATP-BINDING PROTEIN"/>
    <property type="match status" value="1"/>
</dbReference>
<evidence type="ECO:0000256" key="5">
    <source>
        <dbReference type="ARBA" id="ARBA00022840"/>
    </source>
</evidence>
<dbReference type="FunFam" id="3.40.50.300:FF:000589">
    <property type="entry name" value="ABC transporter, ATP-binding subunit"/>
    <property type="match status" value="1"/>
</dbReference>
<comment type="caution">
    <text evidence="12">The sequence shown here is derived from an EMBL/GenBank/DDBJ whole genome shotgun (WGS) entry which is preliminary data.</text>
</comment>
<dbReference type="RefSeq" id="WP_285630677.1">
    <property type="nucleotide sequence ID" value="NZ_BSTJ01000011.1"/>
</dbReference>
<dbReference type="AlphaFoldDB" id="A0A9W6VT45"/>
<dbReference type="GO" id="GO:0043215">
    <property type="term" value="P:daunorubicin transport"/>
    <property type="evidence" value="ECO:0007669"/>
    <property type="project" value="InterPro"/>
</dbReference>
<evidence type="ECO:0000259" key="11">
    <source>
        <dbReference type="PROSITE" id="PS50893"/>
    </source>
</evidence>
<evidence type="ECO:0000256" key="9">
    <source>
        <dbReference type="ARBA" id="ARBA00049985"/>
    </source>
</evidence>
<evidence type="ECO:0000313" key="13">
    <source>
        <dbReference type="Proteomes" id="UP001165135"/>
    </source>
</evidence>
<evidence type="ECO:0000256" key="8">
    <source>
        <dbReference type="ARBA" id="ARBA00023251"/>
    </source>
</evidence>
<keyword evidence="7" id="KW-0472">Membrane</keyword>
<name>A0A9W6VT45_9ACTN</name>
<dbReference type="InterPro" id="IPR017871">
    <property type="entry name" value="ABC_transporter-like_CS"/>
</dbReference>
<dbReference type="GO" id="GO:0046677">
    <property type="term" value="P:response to antibiotic"/>
    <property type="evidence" value="ECO:0007669"/>
    <property type="project" value="UniProtKB-KW"/>
</dbReference>
<evidence type="ECO:0000256" key="10">
    <source>
        <dbReference type="SAM" id="MobiDB-lite"/>
    </source>
</evidence>
<dbReference type="GO" id="GO:0016887">
    <property type="term" value="F:ATP hydrolysis activity"/>
    <property type="evidence" value="ECO:0007669"/>
    <property type="project" value="InterPro"/>
</dbReference>
<comment type="similarity">
    <text evidence="9">Belongs to the ABC transporter superfamily. Drug exporter-1 (DrugE1) (TC 3.A.1.105) family.</text>
</comment>
<comment type="subcellular location">
    <subcellularLocation>
        <location evidence="1">Cell membrane</location>
        <topology evidence="1">Peripheral membrane protein</topology>
        <orientation evidence="1">Cytoplasmic side</orientation>
    </subcellularLocation>
</comment>
<dbReference type="SMART" id="SM00382">
    <property type="entry name" value="AAA"/>
    <property type="match status" value="1"/>
</dbReference>
<evidence type="ECO:0000313" key="12">
    <source>
        <dbReference type="EMBL" id="GLY79355.1"/>
    </source>
</evidence>
<dbReference type="Pfam" id="PF00005">
    <property type="entry name" value="ABC_tran"/>
    <property type="match status" value="1"/>
</dbReference>
<evidence type="ECO:0000256" key="6">
    <source>
        <dbReference type="ARBA" id="ARBA00022967"/>
    </source>
</evidence>
<dbReference type="InterPro" id="IPR005894">
    <property type="entry name" value="DrrA"/>
</dbReference>